<dbReference type="GO" id="GO:0032259">
    <property type="term" value="P:methylation"/>
    <property type="evidence" value="ECO:0007669"/>
    <property type="project" value="UniProtKB-KW"/>
</dbReference>
<dbReference type="Gene3D" id="3.40.50.150">
    <property type="entry name" value="Vaccinia Virus protein VP39"/>
    <property type="match status" value="1"/>
</dbReference>
<keyword evidence="3" id="KW-0489">Methyltransferase</keyword>
<feature type="domain" description="Methyltransferase type 11" evidence="2">
    <location>
        <begin position="105"/>
        <end position="207"/>
    </location>
</feature>
<gene>
    <name evidence="3" type="ORF">CK936_00895</name>
</gene>
<keyword evidence="4" id="KW-1185">Reference proteome</keyword>
<dbReference type="SUPFAM" id="SSF53335">
    <property type="entry name" value="S-adenosyl-L-methionine-dependent methyltransferases"/>
    <property type="match status" value="1"/>
</dbReference>
<evidence type="ECO:0000313" key="4">
    <source>
        <dbReference type="Proteomes" id="UP000218944"/>
    </source>
</evidence>
<feature type="region of interest" description="Disordered" evidence="1">
    <location>
        <begin position="1"/>
        <end position="32"/>
    </location>
</feature>
<dbReference type="GO" id="GO:0008757">
    <property type="term" value="F:S-adenosylmethionine-dependent methyltransferase activity"/>
    <property type="evidence" value="ECO:0007669"/>
    <property type="project" value="InterPro"/>
</dbReference>
<dbReference type="PANTHER" id="PTHR42912:SF93">
    <property type="entry name" value="N6-ADENOSINE-METHYLTRANSFERASE TMT1A"/>
    <property type="match status" value="1"/>
</dbReference>
<feature type="region of interest" description="Disordered" evidence="1">
    <location>
        <begin position="318"/>
        <end position="340"/>
    </location>
</feature>
<evidence type="ECO:0000256" key="1">
    <source>
        <dbReference type="SAM" id="MobiDB-lite"/>
    </source>
</evidence>
<dbReference type="InterPro" id="IPR050508">
    <property type="entry name" value="Methyltransf_Superfamily"/>
</dbReference>
<dbReference type="AlphaFoldDB" id="A0A2A2DE85"/>
<dbReference type="EMBL" id="NSJV01000021">
    <property type="protein sequence ID" value="PAU50773.1"/>
    <property type="molecule type" value="Genomic_DNA"/>
</dbReference>
<dbReference type="Proteomes" id="UP000218944">
    <property type="component" value="Unassembled WGS sequence"/>
</dbReference>
<dbReference type="CDD" id="cd02440">
    <property type="entry name" value="AdoMet_MTases"/>
    <property type="match status" value="1"/>
</dbReference>
<proteinExistence type="predicted"/>
<feature type="compositionally biased region" description="Low complexity" evidence="1">
    <location>
        <begin position="318"/>
        <end position="331"/>
    </location>
</feature>
<sequence>MSRAWGPPGPGETAGPRAPGSTAVPGTGAHGQRDVQYGYHRELFPALHDWERTERSIVGFTGEEGPSGLLGLDQMGHFGPQGCDLVADAVVTALGPGRSTVDLCELGSGFGGALRYTVDRLATRGVTVRRAFGVDLVAEHCAVSRRISRAQGREAVTELCASATAVPLADAALDVVVVTGSMPHFPRPGDVLREAGRLLRPGGLLVLTEEVGLRPGDEEPSAAFRATHPPEVFFTTSLTDRMRQFAHAGFADVERRDLTEWAVELLAERLKVVRIFRGSVAGIYGTESTDLIRDTLMAAREEYLAGRSLPTLFTARRSGRGAASAAPATGPRRAHRAADS</sequence>
<dbReference type="InterPro" id="IPR013216">
    <property type="entry name" value="Methyltransf_11"/>
</dbReference>
<comment type="caution">
    <text evidence="3">The sequence shown here is derived from an EMBL/GenBank/DDBJ whole genome shotgun (WGS) entry which is preliminary data.</text>
</comment>
<protein>
    <submittedName>
        <fullName evidence="3">Methyltransferase</fullName>
    </submittedName>
</protein>
<dbReference type="InterPro" id="IPR029063">
    <property type="entry name" value="SAM-dependent_MTases_sf"/>
</dbReference>
<evidence type="ECO:0000259" key="2">
    <source>
        <dbReference type="Pfam" id="PF08241"/>
    </source>
</evidence>
<organism evidence="3 4">
    <name type="scientific">Streptomyces albireticuli</name>
    <dbReference type="NCBI Taxonomy" id="1940"/>
    <lineage>
        <taxon>Bacteria</taxon>
        <taxon>Bacillati</taxon>
        <taxon>Actinomycetota</taxon>
        <taxon>Actinomycetes</taxon>
        <taxon>Kitasatosporales</taxon>
        <taxon>Streptomycetaceae</taxon>
        <taxon>Streptomyces</taxon>
    </lineage>
</organism>
<dbReference type="Pfam" id="PF08241">
    <property type="entry name" value="Methyltransf_11"/>
    <property type="match status" value="1"/>
</dbReference>
<evidence type="ECO:0000313" key="3">
    <source>
        <dbReference type="EMBL" id="PAU50773.1"/>
    </source>
</evidence>
<name>A0A2A2DE85_9ACTN</name>
<keyword evidence="3" id="KW-0808">Transferase</keyword>
<dbReference type="PANTHER" id="PTHR42912">
    <property type="entry name" value="METHYLTRANSFERASE"/>
    <property type="match status" value="1"/>
</dbReference>
<reference evidence="3 4" key="1">
    <citation type="submission" date="2017-08" db="EMBL/GenBank/DDBJ databases">
        <title>Genome sequence of Streptomyces albireticuli NRRL B-1670.</title>
        <authorList>
            <person name="Graham D.E."/>
            <person name="Mahan K.M."/>
            <person name="Klingeman D.M."/>
            <person name="Hettich R.L."/>
            <person name="Parry R.J."/>
            <person name="Spain J.C."/>
        </authorList>
    </citation>
    <scope>NUCLEOTIDE SEQUENCE [LARGE SCALE GENOMIC DNA]</scope>
    <source>
        <strain evidence="3 4">NRRL B-1670</strain>
    </source>
</reference>
<accession>A0A2A2DE85</accession>